<dbReference type="Ensembl" id="ENSLLET00000015203.1">
    <property type="protein sequence ID" value="ENSLLEP00000014630.1"/>
    <property type="gene ID" value="ENSLLEG00000009300.1"/>
</dbReference>
<sequence>FNGEVKYTFDFQAMSRNCSCCTETKKSRQQVWLLCKNGSILPYQLKTHWELTHPVCDTSGVLVQPSRKRRNHGSPL</sequence>
<dbReference type="AlphaFoldDB" id="A0A8C5MKM9"/>
<name>A0A8C5MKM9_9ANUR</name>
<organism evidence="1 2">
    <name type="scientific">Leptobrachium leishanense</name>
    <name type="common">Leishan spiny toad</name>
    <dbReference type="NCBI Taxonomy" id="445787"/>
    <lineage>
        <taxon>Eukaryota</taxon>
        <taxon>Metazoa</taxon>
        <taxon>Chordata</taxon>
        <taxon>Craniata</taxon>
        <taxon>Vertebrata</taxon>
        <taxon>Euteleostomi</taxon>
        <taxon>Amphibia</taxon>
        <taxon>Batrachia</taxon>
        <taxon>Anura</taxon>
        <taxon>Pelobatoidea</taxon>
        <taxon>Megophryidae</taxon>
        <taxon>Leptobrachium</taxon>
    </lineage>
</organism>
<dbReference type="Proteomes" id="UP000694569">
    <property type="component" value="Unplaced"/>
</dbReference>
<accession>A0A8C5MKM9</accession>
<evidence type="ECO:0000313" key="1">
    <source>
        <dbReference type="Ensembl" id="ENSLLEP00000014630.1"/>
    </source>
</evidence>
<reference evidence="1" key="2">
    <citation type="submission" date="2025-09" db="UniProtKB">
        <authorList>
            <consortium name="Ensembl"/>
        </authorList>
    </citation>
    <scope>IDENTIFICATION</scope>
</reference>
<proteinExistence type="predicted"/>
<reference evidence="1" key="1">
    <citation type="submission" date="2025-08" db="UniProtKB">
        <authorList>
            <consortium name="Ensembl"/>
        </authorList>
    </citation>
    <scope>IDENTIFICATION</scope>
</reference>
<protein>
    <submittedName>
        <fullName evidence="1">Uncharacterized protein</fullName>
    </submittedName>
</protein>
<keyword evidence="2" id="KW-1185">Reference proteome</keyword>
<evidence type="ECO:0000313" key="2">
    <source>
        <dbReference type="Proteomes" id="UP000694569"/>
    </source>
</evidence>